<evidence type="ECO:0000313" key="4">
    <source>
        <dbReference type="EMBL" id="KAJ4980487.1"/>
    </source>
</evidence>
<feature type="compositionally biased region" description="Basic and acidic residues" evidence="3">
    <location>
        <begin position="1"/>
        <end position="11"/>
    </location>
</feature>
<dbReference type="AlphaFoldDB" id="A0A9Q0R2E0"/>
<dbReference type="PANTHER" id="PTHR34224">
    <property type="entry name" value="INTERACTOR OF CONSTITUTIVE ACTIVE ROPS 2, CHLOROPLASTIC-RELATED"/>
    <property type="match status" value="1"/>
</dbReference>
<evidence type="ECO:0000256" key="2">
    <source>
        <dbReference type="ARBA" id="ARBA00023054"/>
    </source>
</evidence>
<dbReference type="EMBL" id="JAMYWD010000001">
    <property type="protein sequence ID" value="KAJ4980487.1"/>
    <property type="molecule type" value="Genomic_DNA"/>
</dbReference>
<keyword evidence="2" id="KW-0175">Coiled coil</keyword>
<proteinExistence type="inferred from homology"/>
<dbReference type="Proteomes" id="UP001141806">
    <property type="component" value="Unassembled WGS sequence"/>
</dbReference>
<keyword evidence="5" id="KW-1185">Reference proteome</keyword>
<comment type="similarity">
    <text evidence="1">Belongs to the ICR family.</text>
</comment>
<feature type="region of interest" description="Disordered" evidence="3">
    <location>
        <begin position="1"/>
        <end position="23"/>
    </location>
</feature>
<evidence type="ECO:0000256" key="3">
    <source>
        <dbReference type="SAM" id="MobiDB-lite"/>
    </source>
</evidence>
<accession>A0A9Q0R2E0</accession>
<protein>
    <submittedName>
        <fullName evidence="4">Uncharacterized protein</fullName>
    </submittedName>
</protein>
<dbReference type="PANTHER" id="PTHR34224:SF2">
    <property type="entry name" value="INTERACTOR OF CONSTITUTIVE ACTIVE ROPS 4"/>
    <property type="match status" value="1"/>
</dbReference>
<evidence type="ECO:0000256" key="1">
    <source>
        <dbReference type="ARBA" id="ARBA00009778"/>
    </source>
</evidence>
<dbReference type="OrthoDB" id="782896at2759"/>
<organism evidence="4 5">
    <name type="scientific">Protea cynaroides</name>
    <dbReference type="NCBI Taxonomy" id="273540"/>
    <lineage>
        <taxon>Eukaryota</taxon>
        <taxon>Viridiplantae</taxon>
        <taxon>Streptophyta</taxon>
        <taxon>Embryophyta</taxon>
        <taxon>Tracheophyta</taxon>
        <taxon>Spermatophyta</taxon>
        <taxon>Magnoliopsida</taxon>
        <taxon>Proteales</taxon>
        <taxon>Proteaceae</taxon>
        <taxon>Protea</taxon>
    </lineage>
</organism>
<reference evidence="4" key="1">
    <citation type="journal article" date="2023" name="Plant J.">
        <title>The genome of the king protea, Protea cynaroides.</title>
        <authorList>
            <person name="Chang J."/>
            <person name="Duong T.A."/>
            <person name="Schoeman C."/>
            <person name="Ma X."/>
            <person name="Roodt D."/>
            <person name="Barker N."/>
            <person name="Li Z."/>
            <person name="Van de Peer Y."/>
            <person name="Mizrachi E."/>
        </authorList>
    </citation>
    <scope>NUCLEOTIDE SEQUENCE</scope>
    <source>
        <tissue evidence="4">Young leaves</tissue>
    </source>
</reference>
<gene>
    <name evidence="4" type="ORF">NE237_031324</name>
</gene>
<comment type="caution">
    <text evidence="4">The sequence shown here is derived from an EMBL/GenBank/DDBJ whole genome shotgun (WGS) entry which is preliminary data.</text>
</comment>
<dbReference type="InterPro" id="IPR029688">
    <property type="entry name" value="ICR"/>
</dbReference>
<evidence type="ECO:0000313" key="5">
    <source>
        <dbReference type="Proteomes" id="UP001141806"/>
    </source>
</evidence>
<name>A0A9Q0R2E0_9MAGN</name>
<sequence length="103" mass="11680">MVVEGVADRQSPRSSQPSSLYQKKKVGTHIAALESQLGQAQVELKKLKDHLASTEPTKTEAQSELKMKVHKPIIPETIQEVHESLPDDLFMDLQPPINRRWEK</sequence>